<evidence type="ECO:0000256" key="1">
    <source>
        <dbReference type="SAM" id="MobiDB-lite"/>
    </source>
</evidence>
<dbReference type="OrthoDB" id="508390at2759"/>
<name>A0A6A1VDH1_9ROSI</name>
<evidence type="ECO:0000313" key="3">
    <source>
        <dbReference type="Proteomes" id="UP000516437"/>
    </source>
</evidence>
<keyword evidence="3" id="KW-1185">Reference proteome</keyword>
<protein>
    <submittedName>
        <fullName evidence="2">Uncharacterized protein</fullName>
    </submittedName>
</protein>
<dbReference type="AlphaFoldDB" id="A0A6A1VDH1"/>
<organism evidence="2 3">
    <name type="scientific">Morella rubra</name>
    <name type="common">Chinese bayberry</name>
    <dbReference type="NCBI Taxonomy" id="262757"/>
    <lineage>
        <taxon>Eukaryota</taxon>
        <taxon>Viridiplantae</taxon>
        <taxon>Streptophyta</taxon>
        <taxon>Embryophyta</taxon>
        <taxon>Tracheophyta</taxon>
        <taxon>Spermatophyta</taxon>
        <taxon>Magnoliopsida</taxon>
        <taxon>eudicotyledons</taxon>
        <taxon>Gunneridae</taxon>
        <taxon>Pentapetalae</taxon>
        <taxon>rosids</taxon>
        <taxon>fabids</taxon>
        <taxon>Fagales</taxon>
        <taxon>Myricaceae</taxon>
        <taxon>Morella</taxon>
    </lineage>
</organism>
<reference evidence="2 3" key="1">
    <citation type="journal article" date="2019" name="Plant Biotechnol. J.">
        <title>The red bayberry genome and genetic basis of sex determination.</title>
        <authorList>
            <person name="Jia H.M."/>
            <person name="Jia H.J."/>
            <person name="Cai Q.L."/>
            <person name="Wang Y."/>
            <person name="Zhao H.B."/>
            <person name="Yang W.F."/>
            <person name="Wang G.Y."/>
            <person name="Li Y.H."/>
            <person name="Zhan D.L."/>
            <person name="Shen Y.T."/>
            <person name="Niu Q.F."/>
            <person name="Chang L."/>
            <person name="Qiu J."/>
            <person name="Zhao L."/>
            <person name="Xie H.B."/>
            <person name="Fu W.Y."/>
            <person name="Jin J."/>
            <person name="Li X.W."/>
            <person name="Jiao Y."/>
            <person name="Zhou C.C."/>
            <person name="Tu T."/>
            <person name="Chai C.Y."/>
            <person name="Gao J.L."/>
            <person name="Fan L.J."/>
            <person name="van de Weg E."/>
            <person name="Wang J.Y."/>
            <person name="Gao Z.S."/>
        </authorList>
    </citation>
    <scope>NUCLEOTIDE SEQUENCE [LARGE SCALE GENOMIC DNA]</scope>
    <source>
        <tissue evidence="2">Leaves</tissue>
    </source>
</reference>
<accession>A0A6A1VDH1</accession>
<proteinExistence type="predicted"/>
<feature type="region of interest" description="Disordered" evidence="1">
    <location>
        <begin position="1"/>
        <end position="37"/>
    </location>
</feature>
<comment type="caution">
    <text evidence="2">The sequence shown here is derived from an EMBL/GenBank/DDBJ whole genome shotgun (WGS) entry which is preliminary data.</text>
</comment>
<dbReference type="SUPFAM" id="SSF48452">
    <property type="entry name" value="TPR-like"/>
    <property type="match status" value="1"/>
</dbReference>
<dbReference type="PANTHER" id="PTHR37910">
    <property type="entry name" value="EXPRESSED PROTEIN"/>
    <property type="match status" value="1"/>
</dbReference>
<sequence>MGASKAPISHLLFSPSSPSPRKSGTLNSNAKPLKPVSKTPLPSRRLFLFSVPLPTLLLFPLSSSGVNTNTIQPSSFYSVASFDPVSSGEREASAAISQRVSEAVELLDKGRELQAKGDFNQALEYFTQIVEKYKDFAFSDYARVGRALALYEVGDREEAIAEMEDVSISLKGYPEVHAALAAALYVDKHAALLAENQFTIATLLDPHYTDLSYVKETRHWPPSLITSLQHFITLS</sequence>
<dbReference type="InterPro" id="IPR011990">
    <property type="entry name" value="TPR-like_helical_dom_sf"/>
</dbReference>
<dbReference type="EMBL" id="RXIC02000024">
    <property type="protein sequence ID" value="KAB1210555.1"/>
    <property type="molecule type" value="Genomic_DNA"/>
</dbReference>
<dbReference type="Proteomes" id="UP000516437">
    <property type="component" value="Chromosome 6"/>
</dbReference>
<evidence type="ECO:0000313" key="2">
    <source>
        <dbReference type="EMBL" id="KAB1210555.1"/>
    </source>
</evidence>
<dbReference type="Gene3D" id="1.25.40.10">
    <property type="entry name" value="Tetratricopeptide repeat domain"/>
    <property type="match status" value="1"/>
</dbReference>
<dbReference type="Pfam" id="PF14559">
    <property type="entry name" value="TPR_19"/>
    <property type="match status" value="1"/>
</dbReference>
<gene>
    <name evidence="2" type="ORF">CJ030_MR6G010851</name>
</gene>
<dbReference type="PANTHER" id="PTHR37910:SF2">
    <property type="entry name" value="EXPRESSED PROTEIN"/>
    <property type="match status" value="1"/>
</dbReference>